<sequence>MIERVHAHVQLTDTYDLRATLAGREVALFAGHRAPQRRLDQILSTYYTLALRHLPDFTPDEWAALAAIFDNDADPHDGVVKDHVTKLFGLGFNLVIW</sequence>
<organism evidence="1 2">
    <name type="scientific">Xanthomonas phaseoli pv. syngonii LMG 9055</name>
    <dbReference type="NCBI Taxonomy" id="1437878"/>
    <lineage>
        <taxon>Bacteria</taxon>
        <taxon>Pseudomonadati</taxon>
        <taxon>Pseudomonadota</taxon>
        <taxon>Gammaproteobacteria</taxon>
        <taxon>Lysobacterales</taxon>
        <taxon>Lysobacteraceae</taxon>
        <taxon>Xanthomonas</taxon>
    </lineage>
</organism>
<accession>A0A1V9HRE0</accession>
<dbReference type="Proteomes" id="UP000050343">
    <property type="component" value="Unassembled WGS sequence"/>
</dbReference>
<dbReference type="EMBL" id="JPUO02000005">
    <property type="protein sequence ID" value="OQP85316.1"/>
    <property type="molecule type" value="Genomic_DNA"/>
</dbReference>
<evidence type="ECO:0000313" key="2">
    <source>
        <dbReference type="Proteomes" id="UP000050343"/>
    </source>
</evidence>
<name>A0A1V9HRE0_9XANT</name>
<protein>
    <submittedName>
        <fullName evidence="1">Uncharacterized protein</fullName>
    </submittedName>
</protein>
<dbReference type="AlphaFoldDB" id="A0A1V9HRE0"/>
<reference evidence="1 2" key="2">
    <citation type="journal article" date="2017" name="Plant Pathol.">
        <title>Pathogenicity and virulence gene content of Xanthomonas strains infecting Araceae, formerly known as Xanthomonas axonopodis pv. dieffenbachiae.</title>
        <authorList>
            <person name="Constantin E.C."/>
            <person name="Haegeman A."/>
            <person name="Van Vaerenbergh J."/>
            <person name="Baeyen S."/>
            <person name="Van Malderghem C."/>
            <person name="Maes M."/>
            <person name="Cottyn B."/>
        </authorList>
    </citation>
    <scope>NUCLEOTIDE SEQUENCE [LARGE SCALE GENOMIC DNA]</scope>
    <source>
        <strain evidence="2">LMG9055</strain>
    </source>
</reference>
<evidence type="ECO:0000313" key="1">
    <source>
        <dbReference type="EMBL" id="OQP85316.1"/>
    </source>
</evidence>
<gene>
    <name evidence="1" type="ORF">IA54_016480</name>
</gene>
<proteinExistence type="predicted"/>
<reference evidence="1 2" key="1">
    <citation type="journal article" date="2016" name="Plant Pathol.">
        <title>Genetic characterization of strains named as Xanthomonas axonopodis pv. dieffenbachiae leads to a taxonomic revision of the X. axonopodis species complex.</title>
        <authorList>
            <person name="Constantin E.C."/>
            <person name="Cleenwerck I."/>
            <person name="Maes M."/>
            <person name="Baeyen S."/>
            <person name="Van Malderghem C."/>
            <person name="De Vos P."/>
            <person name="Cottyn B."/>
        </authorList>
    </citation>
    <scope>NUCLEOTIDE SEQUENCE [LARGE SCALE GENOMIC DNA]</scope>
    <source>
        <strain evidence="2">LMG9055</strain>
    </source>
</reference>
<comment type="caution">
    <text evidence="1">The sequence shown here is derived from an EMBL/GenBank/DDBJ whole genome shotgun (WGS) entry which is preliminary data.</text>
</comment>